<dbReference type="Pfam" id="PF00884">
    <property type="entry name" value="Sulfatase"/>
    <property type="match status" value="1"/>
</dbReference>
<feature type="transmembrane region" description="Helical" evidence="1">
    <location>
        <begin position="20"/>
        <end position="37"/>
    </location>
</feature>
<evidence type="ECO:0000256" key="1">
    <source>
        <dbReference type="SAM" id="Phobius"/>
    </source>
</evidence>
<comment type="caution">
    <text evidence="3">The sequence shown here is derived from an EMBL/GenBank/DDBJ whole genome shotgun (WGS) entry which is preliminary data.</text>
</comment>
<evidence type="ECO:0000313" key="4">
    <source>
        <dbReference type="Proteomes" id="UP000605986"/>
    </source>
</evidence>
<dbReference type="InterPro" id="IPR000917">
    <property type="entry name" value="Sulfatase_N"/>
</dbReference>
<reference evidence="3" key="1">
    <citation type="submission" date="2020-01" db="EMBL/GenBank/DDBJ databases">
        <title>Identification and distribution of gene clusters putatively required for synthesis of sphingolipid metabolism inhibitors in phylogenetically diverse species of the filamentous fungus Fusarium.</title>
        <authorList>
            <person name="Kim H.-S."/>
            <person name="Busman M."/>
            <person name="Brown D.W."/>
            <person name="Divon H."/>
            <person name="Uhlig S."/>
            <person name="Proctor R.H."/>
        </authorList>
    </citation>
    <scope>NUCLEOTIDE SEQUENCE</scope>
    <source>
        <strain evidence="3">NRRL 53441</strain>
    </source>
</reference>
<dbReference type="OrthoDB" id="103349at2759"/>
<dbReference type="SUPFAM" id="SSF53649">
    <property type="entry name" value="Alkaline phosphatase-like"/>
    <property type="match status" value="1"/>
</dbReference>
<sequence length="863" mass="98179">MVCIPAWLSRIGSRLANRPFIFTFAVSALFAAKLAHIHSHRSAVAPARLFAFFGTFFIQDIIVLLSIRLLLDHWSPNHWIAHYVATVLAGLLIFYNVALSLISITFYLVSGAEIHWRNMNLVSDPTSQKIFLSGLVTMIIVASILLVITWLLQNVVYKVFGWGADIIHYPWRLARTATNRFLKKRNIYSPIAEPEPAEVSGEYDDADDDSIPEEFFDMGKEGSQTIYSRLSQRMRNTFGLRVQPSTVRRIHFGLPYFAWGFLTILLLGLSLGRPRDMSLKFLSWTTGLLPFIDVSSTAPLLDQLASHYETGIQHEWDDISALATPPKFDWLPKGKPLAGFEDWYTPDELHYNAAKDPQKISNLDQPVLDELKDALKDIKVKHVVLFLLESTRNDVWPLKKDGPIWNKFQESYADKKVPKEAAETLASMMSTARYITGDYDDGFDHKEKPKRGGPHFTSAYTSGTYTLKSIVGTLCGLNPLIADFNLDYKRHIYQPCLPHIFEAMNKAEGSEAWKSYFFQTATIHYDNHDKLMRAIGFPGENIQDRDSLRDKNATHGPLEIEDINYFGFQEDPLEDYIKDAFDDAKKNDGRVFLTHITSTSHHEYGVPKNVTIHDFGEGKDIAETSHYVNAENYDDGWIRKVLNRLDKEGVANETLVVFLGDHGVSLIENGKASPYYNPSVGADHVPMVFSHPGLPAFDVNTAVHSTQVLPTILDLMLETDSLDGVSKQAAESLVKNYEGQSLLRPTQLTNNKTGQAYWTFTVVNPGRAILNVRDPRFPDRHLSIPLVDNTEWRLSDLSVDPLEKDAVQAFDFLSFLNQVEKKWGREWAEWVEEGAFMTRWHVQENGKRWRYERNPKVAESRDQ</sequence>
<keyword evidence="1" id="KW-0472">Membrane</keyword>
<evidence type="ECO:0000313" key="3">
    <source>
        <dbReference type="EMBL" id="KAF4443165.1"/>
    </source>
</evidence>
<gene>
    <name evidence="3" type="ORF">F53441_11474</name>
</gene>
<dbReference type="AlphaFoldDB" id="A0A8H4K3P2"/>
<keyword evidence="1" id="KW-1133">Transmembrane helix</keyword>
<dbReference type="EMBL" id="JAADJG010000581">
    <property type="protein sequence ID" value="KAF4443165.1"/>
    <property type="molecule type" value="Genomic_DNA"/>
</dbReference>
<dbReference type="InterPro" id="IPR052701">
    <property type="entry name" value="GAG_Ulvan_Degrading_Sulfatases"/>
</dbReference>
<feature type="transmembrane region" description="Helical" evidence="1">
    <location>
        <begin position="130"/>
        <end position="152"/>
    </location>
</feature>
<dbReference type="Proteomes" id="UP000605986">
    <property type="component" value="Unassembled WGS sequence"/>
</dbReference>
<organism evidence="3 4">
    <name type="scientific">Fusarium austroafricanum</name>
    <dbReference type="NCBI Taxonomy" id="2364996"/>
    <lineage>
        <taxon>Eukaryota</taxon>
        <taxon>Fungi</taxon>
        <taxon>Dikarya</taxon>
        <taxon>Ascomycota</taxon>
        <taxon>Pezizomycotina</taxon>
        <taxon>Sordariomycetes</taxon>
        <taxon>Hypocreomycetidae</taxon>
        <taxon>Hypocreales</taxon>
        <taxon>Nectriaceae</taxon>
        <taxon>Fusarium</taxon>
        <taxon>Fusarium concolor species complex</taxon>
    </lineage>
</organism>
<feature type="transmembrane region" description="Helical" evidence="1">
    <location>
        <begin position="49"/>
        <end position="71"/>
    </location>
</feature>
<protein>
    <recommendedName>
        <fullName evidence="2">Sulfatase N-terminal domain-containing protein</fullName>
    </recommendedName>
</protein>
<dbReference type="PANTHER" id="PTHR43751:SF3">
    <property type="entry name" value="SULFATASE N-TERMINAL DOMAIN-CONTAINING PROTEIN"/>
    <property type="match status" value="1"/>
</dbReference>
<feature type="transmembrane region" description="Helical" evidence="1">
    <location>
        <begin position="83"/>
        <end position="109"/>
    </location>
</feature>
<accession>A0A8H4K3P2</accession>
<name>A0A8H4K3P2_9HYPO</name>
<proteinExistence type="predicted"/>
<keyword evidence="1" id="KW-0812">Transmembrane</keyword>
<dbReference type="InterPro" id="IPR017850">
    <property type="entry name" value="Alkaline_phosphatase_core_sf"/>
</dbReference>
<dbReference type="Gene3D" id="3.40.720.10">
    <property type="entry name" value="Alkaline Phosphatase, subunit A"/>
    <property type="match status" value="1"/>
</dbReference>
<feature type="domain" description="Sulfatase N-terminal" evidence="2">
    <location>
        <begin position="449"/>
        <end position="716"/>
    </location>
</feature>
<feature type="transmembrane region" description="Helical" evidence="1">
    <location>
        <begin position="250"/>
        <end position="269"/>
    </location>
</feature>
<evidence type="ECO:0000259" key="2">
    <source>
        <dbReference type="Pfam" id="PF00884"/>
    </source>
</evidence>
<dbReference type="PANTHER" id="PTHR43751">
    <property type="entry name" value="SULFATASE"/>
    <property type="match status" value="1"/>
</dbReference>
<keyword evidence="4" id="KW-1185">Reference proteome</keyword>